<keyword evidence="1" id="KW-0732">Signal</keyword>
<dbReference type="Gene3D" id="2.50.20.20">
    <property type="match status" value="1"/>
</dbReference>
<dbReference type="InterPro" id="IPR046720">
    <property type="entry name" value="DUF6612"/>
</dbReference>
<evidence type="ECO:0000313" key="2">
    <source>
        <dbReference type="EMBL" id="AMX00289.1"/>
    </source>
</evidence>
<dbReference type="Pfam" id="PF20316">
    <property type="entry name" value="DUF6612"/>
    <property type="match status" value="1"/>
</dbReference>
<feature type="signal peptide" evidence="1">
    <location>
        <begin position="1"/>
        <end position="24"/>
    </location>
</feature>
<organism evidence="2 3">
    <name type="scientific">Rummeliibacillus stabekisii</name>
    <dbReference type="NCBI Taxonomy" id="241244"/>
    <lineage>
        <taxon>Bacteria</taxon>
        <taxon>Bacillati</taxon>
        <taxon>Bacillota</taxon>
        <taxon>Bacilli</taxon>
        <taxon>Bacillales</taxon>
        <taxon>Caryophanaceae</taxon>
        <taxon>Rummeliibacillus</taxon>
    </lineage>
</organism>
<dbReference type="AlphaFoldDB" id="A0A143HEX6"/>
<reference evidence="2 3" key="1">
    <citation type="journal article" date="2016" name="Genome Announc.">
        <title>Whole-Genome Sequence of Rummeliibacillus stabekisii Strain PP9 Isolated from Antarctic Soil.</title>
        <authorList>
            <person name="da Mota F.F."/>
            <person name="Vollu R.E."/>
            <person name="Jurelevicius D."/>
            <person name="Seldin L."/>
        </authorList>
    </citation>
    <scope>NUCLEOTIDE SEQUENCE [LARGE SCALE GENOMIC DNA]</scope>
    <source>
        <strain evidence="2 3">PP9</strain>
    </source>
</reference>
<protein>
    <recommendedName>
        <fullName evidence="4">Lipoprotein</fullName>
    </recommendedName>
</protein>
<feature type="chain" id="PRO_5007509326" description="Lipoprotein" evidence="1">
    <location>
        <begin position="25"/>
        <end position="281"/>
    </location>
</feature>
<gene>
    <name evidence="2" type="ORF">ATY39_13245</name>
</gene>
<dbReference type="KEGG" id="rst:ATY39_13245"/>
<name>A0A143HEX6_9BACL</name>
<sequence>MKKILSLTMGLLLVFMLGACNSKAEPENKQNGSTAKADSGLTLEQVFKKSTEASKNLKSYRTKMEVIQNINSGQNNVETDTGIIMDVVQNPMSFYQKLMMKAPESDKMIQTKSYFTKDGMFMYDPNSKKWMKFPSEMADQLAQASNQQTDPMAEIKQLKKFVKDFKFKQNDKNYILLLNASGEKFTHFIQEKVQKTLPAGMANSAELLKDMKINKVDYEIHIDKKTFYPTMLNLNMEMSLNAQGQPVKIEQEIMSKYEKYNQIKEIVVPEKVKKKAVEVNS</sequence>
<proteinExistence type="predicted"/>
<dbReference type="PROSITE" id="PS51257">
    <property type="entry name" value="PROKAR_LIPOPROTEIN"/>
    <property type="match status" value="1"/>
</dbReference>
<evidence type="ECO:0000313" key="3">
    <source>
        <dbReference type="Proteomes" id="UP000076021"/>
    </source>
</evidence>
<dbReference type="EMBL" id="CP014806">
    <property type="protein sequence ID" value="AMX00289.1"/>
    <property type="molecule type" value="Genomic_DNA"/>
</dbReference>
<dbReference type="STRING" id="241244.ATY39_13245"/>
<reference evidence="3" key="2">
    <citation type="submission" date="2016-03" db="EMBL/GenBank/DDBJ databases">
        <authorList>
            <person name="Ploux O."/>
        </authorList>
    </citation>
    <scope>NUCLEOTIDE SEQUENCE [LARGE SCALE GENOMIC DNA]</scope>
    <source>
        <strain evidence="3">PP9</strain>
    </source>
</reference>
<keyword evidence="3" id="KW-1185">Reference proteome</keyword>
<evidence type="ECO:0008006" key="4">
    <source>
        <dbReference type="Google" id="ProtNLM"/>
    </source>
</evidence>
<dbReference type="Proteomes" id="UP000076021">
    <property type="component" value="Chromosome"/>
</dbReference>
<accession>A0A143HEX6</accession>
<evidence type="ECO:0000256" key="1">
    <source>
        <dbReference type="SAM" id="SignalP"/>
    </source>
</evidence>